<evidence type="ECO:0000313" key="1">
    <source>
        <dbReference type="EMBL" id="RNA28836.1"/>
    </source>
</evidence>
<dbReference type="EMBL" id="REGN01002328">
    <property type="protein sequence ID" value="RNA28836.1"/>
    <property type="molecule type" value="Genomic_DNA"/>
</dbReference>
<gene>
    <name evidence="1" type="ORF">BpHYR1_039086</name>
</gene>
<protein>
    <submittedName>
        <fullName evidence="1">Uncharacterized protein</fullName>
    </submittedName>
</protein>
<dbReference type="Proteomes" id="UP000276133">
    <property type="component" value="Unassembled WGS sequence"/>
</dbReference>
<organism evidence="1 2">
    <name type="scientific">Brachionus plicatilis</name>
    <name type="common">Marine rotifer</name>
    <name type="synonym">Brachionus muelleri</name>
    <dbReference type="NCBI Taxonomy" id="10195"/>
    <lineage>
        <taxon>Eukaryota</taxon>
        <taxon>Metazoa</taxon>
        <taxon>Spiralia</taxon>
        <taxon>Gnathifera</taxon>
        <taxon>Rotifera</taxon>
        <taxon>Eurotatoria</taxon>
        <taxon>Monogononta</taxon>
        <taxon>Pseudotrocha</taxon>
        <taxon>Ploima</taxon>
        <taxon>Brachionidae</taxon>
        <taxon>Brachionus</taxon>
    </lineage>
</organism>
<dbReference type="AlphaFoldDB" id="A0A3M7RZ81"/>
<keyword evidence="2" id="KW-1185">Reference proteome</keyword>
<proteinExistence type="predicted"/>
<accession>A0A3M7RZ81</accession>
<reference evidence="1 2" key="1">
    <citation type="journal article" date="2018" name="Sci. Rep.">
        <title>Genomic signatures of local adaptation to the degree of environmental predictability in rotifers.</title>
        <authorList>
            <person name="Franch-Gras L."/>
            <person name="Hahn C."/>
            <person name="Garcia-Roger E.M."/>
            <person name="Carmona M.J."/>
            <person name="Serra M."/>
            <person name="Gomez A."/>
        </authorList>
    </citation>
    <scope>NUCLEOTIDE SEQUENCE [LARGE SCALE GENOMIC DNA]</scope>
    <source>
        <strain evidence="1">HYR1</strain>
    </source>
</reference>
<name>A0A3M7RZ81_BRAPC</name>
<comment type="caution">
    <text evidence="1">The sequence shown here is derived from an EMBL/GenBank/DDBJ whole genome shotgun (WGS) entry which is preliminary data.</text>
</comment>
<evidence type="ECO:0000313" key="2">
    <source>
        <dbReference type="Proteomes" id="UP000276133"/>
    </source>
</evidence>
<sequence length="59" mass="7206">MRTRSFVKKKSDLGKSQKKSHFKSYQLTFFKKKNRSQKLFCFQVKSEIFGDKKNRKKDR</sequence>